<comment type="caution">
    <text evidence="1">The sequence shown here is derived from an EMBL/GenBank/DDBJ whole genome shotgun (WGS) entry which is preliminary data.</text>
</comment>
<feature type="non-terminal residue" evidence="1">
    <location>
        <position position="52"/>
    </location>
</feature>
<protein>
    <submittedName>
        <fullName evidence="1">36701_t:CDS:1</fullName>
    </submittedName>
</protein>
<gene>
    <name evidence="1" type="ORF">RPERSI_LOCUS23758</name>
</gene>
<sequence length="52" mass="6283">ISLIYLAFYLTPRIGLKKLYQYINNFHEKWAYDYLLIPNYIVIIILTVYPAI</sequence>
<accession>A0ACA9RWF2</accession>
<organism evidence="1 2">
    <name type="scientific">Racocetra persica</name>
    <dbReference type="NCBI Taxonomy" id="160502"/>
    <lineage>
        <taxon>Eukaryota</taxon>
        <taxon>Fungi</taxon>
        <taxon>Fungi incertae sedis</taxon>
        <taxon>Mucoromycota</taxon>
        <taxon>Glomeromycotina</taxon>
        <taxon>Glomeromycetes</taxon>
        <taxon>Diversisporales</taxon>
        <taxon>Gigasporaceae</taxon>
        <taxon>Racocetra</taxon>
    </lineage>
</organism>
<evidence type="ECO:0000313" key="1">
    <source>
        <dbReference type="EMBL" id="CAG8813395.1"/>
    </source>
</evidence>
<name>A0ACA9RWF2_9GLOM</name>
<dbReference type="Proteomes" id="UP000789920">
    <property type="component" value="Unassembled WGS sequence"/>
</dbReference>
<proteinExistence type="predicted"/>
<evidence type="ECO:0000313" key="2">
    <source>
        <dbReference type="Proteomes" id="UP000789920"/>
    </source>
</evidence>
<keyword evidence="2" id="KW-1185">Reference proteome</keyword>
<reference evidence="1" key="1">
    <citation type="submission" date="2021-06" db="EMBL/GenBank/DDBJ databases">
        <authorList>
            <person name="Kallberg Y."/>
            <person name="Tangrot J."/>
            <person name="Rosling A."/>
        </authorList>
    </citation>
    <scope>NUCLEOTIDE SEQUENCE</scope>
    <source>
        <strain evidence="1">MA461A</strain>
    </source>
</reference>
<dbReference type="EMBL" id="CAJVQC010074892">
    <property type="protein sequence ID" value="CAG8813395.1"/>
    <property type="molecule type" value="Genomic_DNA"/>
</dbReference>
<feature type="non-terminal residue" evidence="1">
    <location>
        <position position="1"/>
    </location>
</feature>